<protein>
    <submittedName>
        <fullName evidence="9">Uncharacterized protein</fullName>
    </submittedName>
</protein>
<dbReference type="PROSITE" id="PS50125">
    <property type="entry name" value="GUANYLATE_CYCLASE_2"/>
    <property type="match status" value="1"/>
</dbReference>
<evidence type="ECO:0000256" key="6">
    <source>
        <dbReference type="ARBA" id="ARBA00023239"/>
    </source>
</evidence>
<keyword evidence="4 8" id="KW-1133">Transmembrane helix</keyword>
<dbReference type="GO" id="GO:0001653">
    <property type="term" value="F:peptide receptor activity"/>
    <property type="evidence" value="ECO:0007669"/>
    <property type="project" value="TreeGrafter"/>
</dbReference>
<dbReference type="GO" id="GO:0004383">
    <property type="term" value="F:guanylate cyclase activity"/>
    <property type="evidence" value="ECO:0007669"/>
    <property type="project" value="TreeGrafter"/>
</dbReference>
<dbReference type="SMART" id="SM00044">
    <property type="entry name" value="CYCc"/>
    <property type="match status" value="1"/>
</dbReference>
<feature type="compositionally biased region" description="Polar residues" evidence="7">
    <location>
        <begin position="793"/>
        <end position="812"/>
    </location>
</feature>
<sequence length="812" mass="88650">MDVLNERLMQCPAYLKGLRHLIVASPIVLVVPTLVLLLLVVAGELGVWAAARSHLKQMRLEARATAHSAAQQIQFILQSQQAPVVAFASLIKQNPNIVDLNKQLVPVMSSLLRQLDPSNRTLRFNLYPWAIRSGVYPPTPRNLATLNFNSMDSPLYSNLIRIGSLIAFEYSRQGRDFSIVNGPIRLSDYDNGLSVVSFLWLPVYDNQTSPATANGTCNQTTASSANWTDPWGFNRPFRAPYAPNISLGNLTDPVCRSCGSYCAPRRVNGTMYRYWGYCESIVLTSQIDTVLRQLQTGSEGVPYKYVLYRVHDPMLADASQLADLKLDSVLQRDSADVRALGLMIFGSADDAPESVLTQKASPVCSPVVSDVLGLVWQLCIAPENGWTVEWEVPIQAMVVVCALLVAALDFAFMVSRERHQRLMKAMLPEKVIRRLTAGRTYAQPFNSVTILFSDIVSYTNLSSELSPSELVDLLNMLYLQFDSLVDRHQLYKVETIGDAFMCVGGAPEPCHPRDAAIRVARMALDMIDCVRMFTASTSGRRIQIRVGMYTGDVVAAVMGKKMPHWCLVGDTVNVSSRMESSSKAMMVQVGVPTAELLRDCDEFQLEPRGAVDVKGKGRMLTYWLWRARDCTKVAISMGVAGGHAAATVDSLINGGGDSHISSGGPGGGGGGEKRLASGVHRRRGSGGGSGGLGGYGGGGGEAGQLLSAMSAYGDVLNGSEDLSGPLAHYYNHDNSYNNNSTYHNHSHKELNEAHQQQQQQQQQAEIMKESDKEVDVQVQVEEKLLTERPPQGFSEQQEGTVPATQGQDRAGG</sequence>
<dbReference type="CDD" id="cd07302">
    <property type="entry name" value="CHD"/>
    <property type="match status" value="1"/>
</dbReference>
<evidence type="ECO:0000256" key="2">
    <source>
        <dbReference type="ARBA" id="ARBA00022692"/>
    </source>
</evidence>
<evidence type="ECO:0000256" key="4">
    <source>
        <dbReference type="ARBA" id="ARBA00022989"/>
    </source>
</evidence>
<dbReference type="OrthoDB" id="6353733at2759"/>
<dbReference type="GO" id="GO:0035556">
    <property type="term" value="P:intracellular signal transduction"/>
    <property type="evidence" value="ECO:0007669"/>
    <property type="project" value="InterPro"/>
</dbReference>
<gene>
    <name evidence="9" type="ORF">Vretimale_6636</name>
</gene>
<proteinExistence type="predicted"/>
<evidence type="ECO:0000256" key="8">
    <source>
        <dbReference type="SAM" id="Phobius"/>
    </source>
</evidence>
<evidence type="ECO:0000256" key="3">
    <source>
        <dbReference type="ARBA" id="ARBA00022741"/>
    </source>
</evidence>
<comment type="subcellular location">
    <subcellularLocation>
        <location evidence="1">Membrane</location>
    </subcellularLocation>
</comment>
<dbReference type="FunFam" id="3.30.70.1230:FF:000030">
    <property type="entry name" value="Si:ch211-215j19.12"/>
    <property type="match status" value="1"/>
</dbReference>
<dbReference type="Pfam" id="PF00211">
    <property type="entry name" value="Guanylate_cyc"/>
    <property type="match status" value="1"/>
</dbReference>
<feature type="compositionally biased region" description="Gly residues" evidence="7">
    <location>
        <begin position="656"/>
        <end position="670"/>
    </location>
</feature>
<reference evidence="9" key="1">
    <citation type="journal article" date="2021" name="Proc. Natl. Acad. Sci. U.S.A.">
        <title>Three genomes in the algal genus Volvox reveal the fate of a haploid sex-determining region after a transition to homothallism.</title>
        <authorList>
            <person name="Yamamoto K."/>
            <person name="Hamaji T."/>
            <person name="Kawai-Toyooka H."/>
            <person name="Matsuzaki R."/>
            <person name="Takahashi F."/>
            <person name="Nishimura Y."/>
            <person name="Kawachi M."/>
            <person name="Noguchi H."/>
            <person name="Minakuchi Y."/>
            <person name="Umen J.G."/>
            <person name="Toyoda A."/>
            <person name="Nozaki H."/>
        </authorList>
    </citation>
    <scope>NUCLEOTIDE SEQUENCE</scope>
    <source>
        <strain evidence="9">NIES-3785</strain>
    </source>
</reference>
<dbReference type="GO" id="GO:0007168">
    <property type="term" value="P:receptor guanylyl cyclase signaling pathway"/>
    <property type="evidence" value="ECO:0007669"/>
    <property type="project" value="TreeGrafter"/>
</dbReference>
<keyword evidence="6" id="KW-0456">Lyase</keyword>
<dbReference type="Proteomes" id="UP000722791">
    <property type="component" value="Unassembled WGS sequence"/>
</dbReference>
<comment type="caution">
    <text evidence="9">The sequence shown here is derived from an EMBL/GenBank/DDBJ whole genome shotgun (WGS) entry which is preliminary data.</text>
</comment>
<keyword evidence="5 8" id="KW-0472">Membrane</keyword>
<dbReference type="GO" id="GO:0005886">
    <property type="term" value="C:plasma membrane"/>
    <property type="evidence" value="ECO:0007669"/>
    <property type="project" value="TreeGrafter"/>
</dbReference>
<dbReference type="Gene3D" id="3.30.70.1230">
    <property type="entry name" value="Nucleotide cyclase"/>
    <property type="match status" value="1"/>
</dbReference>
<evidence type="ECO:0000256" key="7">
    <source>
        <dbReference type="SAM" id="MobiDB-lite"/>
    </source>
</evidence>
<keyword evidence="3" id="KW-0547">Nucleotide-binding</keyword>
<dbReference type="AlphaFoldDB" id="A0A8J4LKU9"/>
<evidence type="ECO:0000256" key="5">
    <source>
        <dbReference type="ARBA" id="ARBA00023136"/>
    </source>
</evidence>
<dbReference type="EMBL" id="BNCQ01000010">
    <property type="protein sequence ID" value="GIM01944.1"/>
    <property type="molecule type" value="Genomic_DNA"/>
</dbReference>
<feature type="compositionally biased region" description="Gly residues" evidence="7">
    <location>
        <begin position="685"/>
        <end position="695"/>
    </location>
</feature>
<feature type="region of interest" description="Disordered" evidence="7">
    <location>
        <begin position="656"/>
        <end position="695"/>
    </location>
</feature>
<evidence type="ECO:0000313" key="9">
    <source>
        <dbReference type="EMBL" id="GIM01944.1"/>
    </source>
</evidence>
<dbReference type="PANTHER" id="PTHR11920">
    <property type="entry name" value="GUANYLYL CYCLASE"/>
    <property type="match status" value="1"/>
</dbReference>
<accession>A0A8J4LKU9</accession>
<evidence type="ECO:0000313" key="10">
    <source>
        <dbReference type="Proteomes" id="UP000722791"/>
    </source>
</evidence>
<feature type="compositionally biased region" description="Basic and acidic residues" evidence="7">
    <location>
        <begin position="766"/>
        <end position="786"/>
    </location>
</feature>
<keyword evidence="2 8" id="KW-0812">Transmembrane</keyword>
<dbReference type="PANTHER" id="PTHR11920:SF335">
    <property type="entry name" value="GUANYLATE CYCLASE"/>
    <property type="match status" value="1"/>
</dbReference>
<evidence type="ECO:0000256" key="1">
    <source>
        <dbReference type="ARBA" id="ARBA00004370"/>
    </source>
</evidence>
<feature type="compositionally biased region" description="Low complexity" evidence="7">
    <location>
        <begin position="734"/>
        <end position="743"/>
    </location>
</feature>
<dbReference type="InterPro" id="IPR029787">
    <property type="entry name" value="Nucleotide_cyclase"/>
</dbReference>
<name>A0A8J4LKU9_9CHLO</name>
<organism evidence="9 10">
    <name type="scientific">Volvox reticuliferus</name>
    <dbReference type="NCBI Taxonomy" id="1737510"/>
    <lineage>
        <taxon>Eukaryota</taxon>
        <taxon>Viridiplantae</taxon>
        <taxon>Chlorophyta</taxon>
        <taxon>core chlorophytes</taxon>
        <taxon>Chlorophyceae</taxon>
        <taxon>CS clade</taxon>
        <taxon>Chlamydomonadales</taxon>
        <taxon>Volvocaceae</taxon>
        <taxon>Volvox</taxon>
    </lineage>
</organism>
<dbReference type="InterPro" id="IPR001054">
    <property type="entry name" value="A/G_cyclase"/>
</dbReference>
<feature type="region of interest" description="Disordered" evidence="7">
    <location>
        <begin position="734"/>
        <end position="812"/>
    </location>
</feature>
<dbReference type="SUPFAM" id="SSF55073">
    <property type="entry name" value="Nucleotide cyclase"/>
    <property type="match status" value="1"/>
</dbReference>
<dbReference type="InterPro" id="IPR050401">
    <property type="entry name" value="Cyclic_nucleotide_synthase"/>
</dbReference>
<dbReference type="GO" id="GO:0000166">
    <property type="term" value="F:nucleotide binding"/>
    <property type="evidence" value="ECO:0007669"/>
    <property type="project" value="UniProtKB-KW"/>
</dbReference>
<feature type="transmembrane region" description="Helical" evidence="8">
    <location>
        <begin position="21"/>
        <end position="51"/>
    </location>
</feature>
<dbReference type="GO" id="GO:0004016">
    <property type="term" value="F:adenylate cyclase activity"/>
    <property type="evidence" value="ECO:0007669"/>
    <property type="project" value="TreeGrafter"/>
</dbReference>